<reference evidence="2" key="1">
    <citation type="submission" date="2016-10" db="EMBL/GenBank/DDBJ databases">
        <authorList>
            <person name="Varghese N."/>
            <person name="Submissions S."/>
        </authorList>
    </citation>
    <scope>NUCLEOTIDE SEQUENCE [LARGE SCALE GENOMIC DNA]</scope>
    <source>
        <strain evidence="2">DSM 46136</strain>
    </source>
</reference>
<organism evidence="1 2">
    <name type="scientific">Geodermatophilus amargosae</name>
    <dbReference type="NCBI Taxonomy" id="1296565"/>
    <lineage>
        <taxon>Bacteria</taxon>
        <taxon>Bacillati</taxon>
        <taxon>Actinomycetota</taxon>
        <taxon>Actinomycetes</taxon>
        <taxon>Geodermatophilales</taxon>
        <taxon>Geodermatophilaceae</taxon>
        <taxon>Geodermatophilus</taxon>
    </lineage>
</organism>
<evidence type="ECO:0000313" key="1">
    <source>
        <dbReference type="EMBL" id="SFU07505.1"/>
    </source>
</evidence>
<evidence type="ECO:0000313" key="2">
    <source>
        <dbReference type="Proteomes" id="UP000199546"/>
    </source>
</evidence>
<protein>
    <submittedName>
        <fullName evidence="1">Uncharacterized protein</fullName>
    </submittedName>
</protein>
<gene>
    <name evidence="1" type="ORF">SAMN05660657_05407</name>
</gene>
<dbReference type="AlphaFoldDB" id="A0A1I7D7B4"/>
<dbReference type="EMBL" id="FPBA01000036">
    <property type="protein sequence ID" value="SFU07505.1"/>
    <property type="molecule type" value="Genomic_DNA"/>
</dbReference>
<accession>A0A1I7D7B4</accession>
<proteinExistence type="predicted"/>
<feature type="non-terminal residue" evidence="1">
    <location>
        <position position="1"/>
    </location>
</feature>
<dbReference type="Proteomes" id="UP000199546">
    <property type="component" value="Unassembled WGS sequence"/>
</dbReference>
<keyword evidence="2" id="KW-1185">Reference proteome</keyword>
<sequence>RAAGEPIVTEQVVPADPEVTVTEGEAFSETTTTTAPAEPVVTVERTPTDSVVVVTEAPGAPIVMTQTRITGSCVRNPGQGNQANAC</sequence>
<name>A0A1I7D7B4_9ACTN</name>
<dbReference type="RefSeq" id="WP_217644947.1">
    <property type="nucleotide sequence ID" value="NZ_FPBA01000036.1"/>
</dbReference>